<dbReference type="RefSeq" id="WP_091235779.1">
    <property type="nucleotide sequence ID" value="NZ_FMKA01000024.1"/>
</dbReference>
<dbReference type="SUPFAM" id="SSF52172">
    <property type="entry name" value="CheY-like"/>
    <property type="match status" value="1"/>
</dbReference>
<dbReference type="PANTHER" id="PTHR37299">
    <property type="entry name" value="TRANSCRIPTIONAL REGULATOR-RELATED"/>
    <property type="match status" value="1"/>
</dbReference>
<evidence type="ECO:0000256" key="2">
    <source>
        <dbReference type="ARBA" id="ARBA00024867"/>
    </source>
</evidence>
<sequence length="234" mass="27323">MKLAVIDDDKKATDLLDDYVKRFEKENNMSIQVSVFHNPNDFLNNYSRDYDLVLMDIEMPGLNGIETAKELRRMDSRVVLMFITNMAQYAIHGYEVEAVDFVIKPVSYPDFVLKIQKAIRYIARNQDQKLTLHAQEGVVHLHVSDIRYIEVIRHYLLYHTAKGNYTVRGVMKEAEESLEKYHFVRSNHCYLVNLKYVESISGNIVKVGGDDLQISRNKKNEFLMKFTRYVGGMQ</sequence>
<dbReference type="GO" id="GO:0003677">
    <property type="term" value="F:DNA binding"/>
    <property type="evidence" value="ECO:0007669"/>
    <property type="project" value="UniProtKB-KW"/>
</dbReference>
<dbReference type="Gene3D" id="3.40.50.2300">
    <property type="match status" value="1"/>
</dbReference>
<evidence type="ECO:0000259" key="5">
    <source>
        <dbReference type="PROSITE" id="PS50930"/>
    </source>
</evidence>
<dbReference type="Proteomes" id="UP000199315">
    <property type="component" value="Unassembled WGS sequence"/>
</dbReference>
<feature type="modified residue" description="4-aspartylphosphate" evidence="3">
    <location>
        <position position="56"/>
    </location>
</feature>
<evidence type="ECO:0000259" key="4">
    <source>
        <dbReference type="PROSITE" id="PS50110"/>
    </source>
</evidence>
<dbReference type="STRING" id="1619234.SAMN05421730_102418"/>
<dbReference type="PANTHER" id="PTHR37299:SF1">
    <property type="entry name" value="STAGE 0 SPORULATION PROTEIN A HOMOLOG"/>
    <property type="match status" value="1"/>
</dbReference>
<evidence type="ECO:0000313" key="7">
    <source>
        <dbReference type="Proteomes" id="UP000199315"/>
    </source>
</evidence>
<dbReference type="OrthoDB" id="9779387at2"/>
<dbReference type="InterPro" id="IPR011006">
    <property type="entry name" value="CheY-like_superfamily"/>
</dbReference>
<dbReference type="InterPro" id="IPR046947">
    <property type="entry name" value="LytR-like"/>
</dbReference>
<dbReference type="Pfam" id="PF04397">
    <property type="entry name" value="LytTR"/>
    <property type="match status" value="1"/>
</dbReference>
<dbReference type="SMART" id="SM00850">
    <property type="entry name" value="LytTR"/>
    <property type="match status" value="1"/>
</dbReference>
<dbReference type="Pfam" id="PF00072">
    <property type="entry name" value="Response_reg"/>
    <property type="match status" value="1"/>
</dbReference>
<accession>A0A1D3TWM5</accession>
<keyword evidence="3" id="KW-0597">Phosphoprotein</keyword>
<dbReference type="AlphaFoldDB" id="A0A1D3TWM5"/>
<comment type="function">
    <text evidence="2">May play the central regulatory role in sporulation. It may be an element of the effector pathway responsible for the activation of sporulation genes in response to nutritional stress. Spo0A may act in concert with spo0H (a sigma factor) to control the expression of some genes that are critical to the sporulation process.</text>
</comment>
<dbReference type="PROSITE" id="PS50930">
    <property type="entry name" value="HTH_LYTTR"/>
    <property type="match status" value="1"/>
</dbReference>
<gene>
    <name evidence="6" type="ORF">SAMN05421730_102418</name>
</gene>
<keyword evidence="6" id="KW-0238">DNA-binding</keyword>
<dbReference type="InterPro" id="IPR001789">
    <property type="entry name" value="Sig_transdc_resp-reg_receiver"/>
</dbReference>
<feature type="domain" description="HTH LytTR-type" evidence="5">
    <location>
        <begin position="130"/>
        <end position="200"/>
    </location>
</feature>
<dbReference type="InterPro" id="IPR007492">
    <property type="entry name" value="LytTR_DNA-bd_dom"/>
</dbReference>
<name>A0A1D3TWM5_9FIRM</name>
<evidence type="ECO:0000256" key="1">
    <source>
        <dbReference type="ARBA" id="ARBA00018672"/>
    </source>
</evidence>
<dbReference type="EMBL" id="FMKA01000024">
    <property type="protein sequence ID" value="SCP98673.1"/>
    <property type="molecule type" value="Genomic_DNA"/>
</dbReference>
<dbReference type="GO" id="GO:0000156">
    <property type="term" value="F:phosphorelay response regulator activity"/>
    <property type="evidence" value="ECO:0007669"/>
    <property type="project" value="InterPro"/>
</dbReference>
<feature type="domain" description="Response regulatory" evidence="4">
    <location>
        <begin position="2"/>
        <end position="119"/>
    </location>
</feature>
<evidence type="ECO:0000313" key="6">
    <source>
        <dbReference type="EMBL" id="SCP98673.1"/>
    </source>
</evidence>
<dbReference type="Gene3D" id="2.40.50.1020">
    <property type="entry name" value="LytTr DNA-binding domain"/>
    <property type="match status" value="1"/>
</dbReference>
<protein>
    <recommendedName>
        <fullName evidence="1">Stage 0 sporulation protein A homolog</fullName>
    </recommendedName>
</protein>
<keyword evidence="7" id="KW-1185">Reference proteome</keyword>
<dbReference type="PROSITE" id="PS50110">
    <property type="entry name" value="RESPONSE_REGULATORY"/>
    <property type="match status" value="1"/>
</dbReference>
<dbReference type="SMART" id="SM00448">
    <property type="entry name" value="REC"/>
    <property type="match status" value="1"/>
</dbReference>
<evidence type="ECO:0000256" key="3">
    <source>
        <dbReference type="PROSITE-ProRule" id="PRU00169"/>
    </source>
</evidence>
<organism evidence="6 7">
    <name type="scientific">Anaerobium acetethylicum</name>
    <dbReference type="NCBI Taxonomy" id="1619234"/>
    <lineage>
        <taxon>Bacteria</taxon>
        <taxon>Bacillati</taxon>
        <taxon>Bacillota</taxon>
        <taxon>Clostridia</taxon>
        <taxon>Lachnospirales</taxon>
        <taxon>Lachnospiraceae</taxon>
        <taxon>Anaerobium</taxon>
    </lineage>
</organism>
<proteinExistence type="predicted"/>
<reference evidence="6 7" key="1">
    <citation type="submission" date="2016-09" db="EMBL/GenBank/DDBJ databases">
        <authorList>
            <person name="Capua I."/>
            <person name="De Benedictis P."/>
            <person name="Joannis T."/>
            <person name="Lombin L.H."/>
            <person name="Cattoli G."/>
        </authorList>
    </citation>
    <scope>NUCLEOTIDE SEQUENCE [LARGE SCALE GENOMIC DNA]</scope>
    <source>
        <strain evidence="6 7">GluBS11</strain>
    </source>
</reference>